<sequence>MYPQINFPKKVTERWLNLAFAPLSDYLNREHPEDARNIMAYMTFMYNKDERFYYRNCITNDSIVLNQLGELVSFGREASVGTDRKPQTRYCLYLYPSEFLTKIAIQFVGDEIVERRCSYSQYSEYEKQVRNLNDEGWQVITVIREFLDRDLDHFRLGFYAIIKVTDLEVARMRWEEVREQFPNEWVVCEALKSRSENGYWLVDEVAVIDRFDDSTVAMKRYYELHRAQPYREYGFFHTSREKLEIREKWSGVRGPR</sequence>
<evidence type="ECO:0000313" key="2">
    <source>
        <dbReference type="Proteomes" id="UP000615455"/>
    </source>
</evidence>
<reference evidence="2" key="1">
    <citation type="journal article" date="2019" name="Int. J. Syst. Evol. Microbiol.">
        <title>The Global Catalogue of Microorganisms (GCM) 10K type strain sequencing project: providing services to taxonomists for standard genome sequencing and annotation.</title>
        <authorList>
            <consortium name="The Broad Institute Genomics Platform"/>
            <consortium name="The Broad Institute Genome Sequencing Center for Infectious Disease"/>
            <person name="Wu L."/>
            <person name="Ma J."/>
        </authorList>
    </citation>
    <scope>NUCLEOTIDE SEQUENCE [LARGE SCALE GENOMIC DNA]</scope>
    <source>
        <strain evidence="2">CGMCC 1.15043</strain>
    </source>
</reference>
<dbReference type="Proteomes" id="UP000615455">
    <property type="component" value="Unassembled WGS sequence"/>
</dbReference>
<name>A0ABQ1EZL9_9BACL</name>
<organism evidence="1 2">
    <name type="scientific">Paenibacillus marchantiophytorum</name>
    <dbReference type="NCBI Taxonomy" id="1619310"/>
    <lineage>
        <taxon>Bacteria</taxon>
        <taxon>Bacillati</taxon>
        <taxon>Bacillota</taxon>
        <taxon>Bacilli</taxon>
        <taxon>Bacillales</taxon>
        <taxon>Paenibacillaceae</taxon>
        <taxon>Paenibacillus</taxon>
    </lineage>
</organism>
<protein>
    <submittedName>
        <fullName evidence="1">Uncharacterized protein</fullName>
    </submittedName>
</protein>
<accession>A0ABQ1EZL9</accession>
<keyword evidence="2" id="KW-1185">Reference proteome</keyword>
<proteinExistence type="predicted"/>
<comment type="caution">
    <text evidence="1">The sequence shown here is derived from an EMBL/GenBank/DDBJ whole genome shotgun (WGS) entry which is preliminary data.</text>
</comment>
<dbReference type="RefSeq" id="WP_229757795.1">
    <property type="nucleotide sequence ID" value="NZ_BMHE01000028.1"/>
</dbReference>
<gene>
    <name evidence="1" type="ORF">GCM10008018_46610</name>
</gene>
<evidence type="ECO:0000313" key="1">
    <source>
        <dbReference type="EMBL" id="GFZ94866.1"/>
    </source>
</evidence>
<dbReference type="EMBL" id="BMHE01000028">
    <property type="protein sequence ID" value="GFZ94866.1"/>
    <property type="molecule type" value="Genomic_DNA"/>
</dbReference>